<feature type="signal peptide" evidence="1">
    <location>
        <begin position="1"/>
        <end position="19"/>
    </location>
</feature>
<feature type="domain" description="LptD C-terminal" evidence="2">
    <location>
        <begin position="289"/>
        <end position="645"/>
    </location>
</feature>
<dbReference type="STRING" id="1795632.TH606_00270"/>
<dbReference type="AlphaFoldDB" id="A0A177E9W3"/>
<dbReference type="EMBL" id="LSFI01000001">
    <property type="protein sequence ID" value="OAG28734.1"/>
    <property type="molecule type" value="Genomic_DNA"/>
</dbReference>
<protein>
    <recommendedName>
        <fullName evidence="2">LptD C-terminal domain-containing protein</fullName>
    </recommendedName>
</protein>
<evidence type="ECO:0000259" key="2">
    <source>
        <dbReference type="Pfam" id="PF04453"/>
    </source>
</evidence>
<evidence type="ECO:0000256" key="1">
    <source>
        <dbReference type="SAM" id="SignalP"/>
    </source>
</evidence>
<reference evidence="3 4" key="1">
    <citation type="submission" date="2016-02" db="EMBL/GenBank/DDBJ databases">
        <title>Draft genome sequence of Thermodesulfatator sp. S606.</title>
        <authorList>
            <person name="Lai Q."/>
            <person name="Cao J."/>
            <person name="Dupont S."/>
            <person name="Shao Z."/>
            <person name="Jebbar M."/>
            <person name="Alain K."/>
        </authorList>
    </citation>
    <scope>NUCLEOTIDE SEQUENCE [LARGE SCALE GENOMIC DNA]</scope>
    <source>
        <strain evidence="3 4">S606</strain>
    </source>
</reference>
<dbReference type="InterPro" id="IPR020889">
    <property type="entry name" value="LipoPS_assembly_LptD"/>
</dbReference>
<dbReference type="GO" id="GO:0009279">
    <property type="term" value="C:cell outer membrane"/>
    <property type="evidence" value="ECO:0007669"/>
    <property type="project" value="InterPro"/>
</dbReference>
<organism evidence="3 4">
    <name type="scientific">Thermodesulfatator autotrophicus</name>
    <dbReference type="NCBI Taxonomy" id="1795632"/>
    <lineage>
        <taxon>Bacteria</taxon>
        <taxon>Pseudomonadati</taxon>
        <taxon>Thermodesulfobacteriota</taxon>
        <taxon>Thermodesulfobacteria</taxon>
        <taxon>Thermodesulfobacteriales</taxon>
        <taxon>Thermodesulfatatoraceae</taxon>
        <taxon>Thermodesulfatator</taxon>
    </lineage>
</organism>
<evidence type="ECO:0000313" key="4">
    <source>
        <dbReference type="Proteomes" id="UP000076964"/>
    </source>
</evidence>
<feature type="chain" id="PRO_5008060221" description="LptD C-terminal domain-containing protein" evidence="1">
    <location>
        <begin position="20"/>
        <end position="719"/>
    </location>
</feature>
<dbReference type="Proteomes" id="UP000076964">
    <property type="component" value="Unassembled WGS sequence"/>
</dbReference>
<name>A0A177E9W3_9BACT</name>
<proteinExistence type="inferred from homology"/>
<sequence>MKKFLACLILLFWPISGWAANKWHITADTLIFLKEKKQLIAQGNVIVKDSRITVYCSRLIYELPSKIATLFGPITIKTDSDTIKSSYGWLNLESYKGEFKDVHLYLAPGRVKALAFEMTKVQILAKKIKVLGQENYLAQKTIITTCDICEHKKCSPDWSFRARKLKVSPTGRASARDITFNVKKLPLFYSPYLSIGVKTKRHSGFLLPRLVQGSREGFGLEIPYFWAINDSLDLTFYSFYTGKRGFMAGLEGNYALTSKSFGTFRARYIKDRLKDDDYNSDGIIRDNENRYWITGKFDQEIARGWPLRLDIDILSDKDFLYEFLGGPLGFDQSHSSYLNRFGRGLDEKNSFYRTNRLWLTHPFGHYFFQASSTYYDSSLPDRQEKILNPLLRVDFSRLTAPFLGPLNFSLRENYVYWWREEDFRGHRLDLTPEISLSPSFWKPLDLRIAYRLIHTSYLVDWQDERQEEYLERTIQELEVQTGLNISRIYSFNRFGVIGFKHVLRPQIAYLYRPHTKQDDLPTFTAEDRLPKMNVLNYGLLQFVTAKEKTSEGNIRYSDWVRIWIHQSFDFEEATRELEGPDDKRRPFSNLFAEGEINLLKQIYIRASTSYNFYGLGWATANLSADLRNQKGENIGFDYRWDKVRQIKQINLRLRKNVYRGFWFAYSANYSLKEKELSSSSMAFEYRSKCWWAVVRVYYNPDETRYSFYINLVGIGGWGR</sequence>
<dbReference type="GO" id="GO:0015920">
    <property type="term" value="P:lipopolysaccharide transport"/>
    <property type="evidence" value="ECO:0007669"/>
    <property type="project" value="InterPro"/>
</dbReference>
<dbReference type="OrthoDB" id="9760225at2"/>
<keyword evidence="1" id="KW-0732">Signal</keyword>
<dbReference type="PANTHER" id="PTHR30189:SF1">
    <property type="entry name" value="LPS-ASSEMBLY PROTEIN LPTD"/>
    <property type="match status" value="1"/>
</dbReference>
<dbReference type="RefSeq" id="WP_068540411.1">
    <property type="nucleotide sequence ID" value="NZ_LSFI01000001.1"/>
</dbReference>
<gene>
    <name evidence="3" type="ORF">TH606_00270</name>
</gene>
<comment type="caution">
    <text evidence="3">The sequence shown here is derived from an EMBL/GenBank/DDBJ whole genome shotgun (WGS) entry which is preliminary data.</text>
</comment>
<dbReference type="HAMAP" id="MF_01411">
    <property type="entry name" value="LPS_assembly_LptD"/>
    <property type="match status" value="1"/>
</dbReference>
<keyword evidence="4" id="KW-1185">Reference proteome</keyword>
<dbReference type="InterPro" id="IPR050218">
    <property type="entry name" value="LptD"/>
</dbReference>
<dbReference type="PANTHER" id="PTHR30189">
    <property type="entry name" value="LPS-ASSEMBLY PROTEIN"/>
    <property type="match status" value="1"/>
</dbReference>
<accession>A0A177E9W3</accession>
<dbReference type="InterPro" id="IPR007543">
    <property type="entry name" value="LptD_C"/>
</dbReference>
<dbReference type="GO" id="GO:1990351">
    <property type="term" value="C:transporter complex"/>
    <property type="evidence" value="ECO:0007669"/>
    <property type="project" value="TreeGrafter"/>
</dbReference>
<dbReference type="GO" id="GO:0043165">
    <property type="term" value="P:Gram-negative-bacterium-type cell outer membrane assembly"/>
    <property type="evidence" value="ECO:0007669"/>
    <property type="project" value="InterPro"/>
</dbReference>
<evidence type="ECO:0000313" key="3">
    <source>
        <dbReference type="EMBL" id="OAG28734.1"/>
    </source>
</evidence>
<dbReference type="Pfam" id="PF04453">
    <property type="entry name" value="LptD"/>
    <property type="match status" value="1"/>
</dbReference>